<dbReference type="EMBL" id="BARS01053362">
    <property type="protein sequence ID" value="GAG50960.1"/>
    <property type="molecule type" value="Genomic_DNA"/>
</dbReference>
<proteinExistence type="predicted"/>
<protein>
    <submittedName>
        <fullName evidence="1">Uncharacterized protein</fullName>
    </submittedName>
</protein>
<sequence length="190" mass="19867">MTRLGVSLCARDTGSEVGRYALPTHTPERLIAETHLCAVAAGALPNDGRPIEGARVALNGEVGGEGASPALDVGVSVGDARFHKRFQPESVGDDAQVLVSRLSRAGTIPAGLYHYSLTEIEPDDEAAAGLRVRPFPRALPPLPEISLGNAALDLPHCPHPAIFLPAREARRLLAQAAATPQVEVGALLLV</sequence>
<organism evidence="1">
    <name type="scientific">marine sediment metagenome</name>
    <dbReference type="NCBI Taxonomy" id="412755"/>
    <lineage>
        <taxon>unclassified sequences</taxon>
        <taxon>metagenomes</taxon>
        <taxon>ecological metagenomes</taxon>
    </lineage>
</organism>
<dbReference type="AlphaFoldDB" id="X0Y5C3"/>
<evidence type="ECO:0000313" key="1">
    <source>
        <dbReference type="EMBL" id="GAG50960.1"/>
    </source>
</evidence>
<accession>X0Y5C3</accession>
<reference evidence="1" key="1">
    <citation type="journal article" date="2014" name="Front. Microbiol.">
        <title>High frequency of phylogenetically diverse reductive dehalogenase-homologous genes in deep subseafloor sedimentary metagenomes.</title>
        <authorList>
            <person name="Kawai M."/>
            <person name="Futagami T."/>
            <person name="Toyoda A."/>
            <person name="Takaki Y."/>
            <person name="Nishi S."/>
            <person name="Hori S."/>
            <person name="Arai W."/>
            <person name="Tsubouchi T."/>
            <person name="Morono Y."/>
            <person name="Uchiyama I."/>
            <person name="Ito T."/>
            <person name="Fujiyama A."/>
            <person name="Inagaki F."/>
            <person name="Takami H."/>
        </authorList>
    </citation>
    <scope>NUCLEOTIDE SEQUENCE</scope>
    <source>
        <strain evidence="1">Expedition CK06-06</strain>
    </source>
</reference>
<feature type="non-terminal residue" evidence="1">
    <location>
        <position position="190"/>
    </location>
</feature>
<name>X0Y5C3_9ZZZZ</name>
<gene>
    <name evidence="1" type="ORF">S01H1_79196</name>
</gene>
<comment type="caution">
    <text evidence="1">The sequence shown here is derived from an EMBL/GenBank/DDBJ whole genome shotgun (WGS) entry which is preliminary data.</text>
</comment>